<evidence type="ECO:0000313" key="4">
    <source>
        <dbReference type="EMBL" id="VDD80824.1"/>
    </source>
</evidence>
<dbReference type="GO" id="GO:0003723">
    <property type="term" value="F:RNA binding"/>
    <property type="evidence" value="ECO:0007669"/>
    <property type="project" value="TreeGrafter"/>
</dbReference>
<comment type="similarity">
    <text evidence="1">Belongs to the CWC26 family.</text>
</comment>
<dbReference type="STRING" id="53468.A0A0R3UHK0"/>
<reference evidence="4 5" key="1">
    <citation type="submission" date="2018-10" db="EMBL/GenBank/DDBJ databases">
        <authorList>
            <consortium name="Pathogen Informatics"/>
        </authorList>
    </citation>
    <scope>NUCLEOTIDE SEQUENCE [LARGE SCALE GENOMIC DNA]</scope>
</reference>
<protein>
    <recommendedName>
        <fullName evidence="2">BUD13 homolog</fullName>
    </recommendedName>
</protein>
<dbReference type="InterPro" id="IPR051112">
    <property type="entry name" value="CWC26_splicing_factor"/>
</dbReference>
<dbReference type="PANTHER" id="PTHR31809">
    <property type="entry name" value="BUD13 HOMOLOG"/>
    <property type="match status" value="1"/>
</dbReference>
<evidence type="ECO:0000256" key="1">
    <source>
        <dbReference type="ARBA" id="ARBA00011069"/>
    </source>
</evidence>
<evidence type="ECO:0000256" key="3">
    <source>
        <dbReference type="SAM" id="MobiDB-lite"/>
    </source>
</evidence>
<dbReference type="GO" id="GO:0005684">
    <property type="term" value="C:U2-type spliceosomal complex"/>
    <property type="evidence" value="ECO:0007669"/>
    <property type="project" value="TreeGrafter"/>
</dbReference>
<gene>
    <name evidence="4" type="ORF">MCOS_LOCUS6827</name>
</gene>
<dbReference type="GO" id="GO:0070274">
    <property type="term" value="C:RES complex"/>
    <property type="evidence" value="ECO:0007669"/>
    <property type="project" value="TreeGrafter"/>
</dbReference>
<dbReference type="PANTHER" id="PTHR31809:SF0">
    <property type="entry name" value="BUD13 HOMOLOG"/>
    <property type="match status" value="1"/>
</dbReference>
<evidence type="ECO:0000313" key="5">
    <source>
        <dbReference type="Proteomes" id="UP000267029"/>
    </source>
</evidence>
<sequence length="252" mass="29662">MSKPPLSKEEYLKKYLSHPKGKKRKGDGTVHYISGEMPDSLDAFDEKTKLELNMFARDDDLGLVATQIRKRTKGILSEEAINMQAEKARKKAELEAKYALWNRGIDSVKERDAELQEARYEASKPLARYADDKDLNDLKKEVIHSEDPMLAYFEEKRKKEKKKKKKKKHRESGKVQTKRKTSIVFHEEEEEEEERPRYKGPPEPPPNRYGIWPGYRWDGVDRSNGFEKKLVDDITRRKVEREIAYKWASEDM</sequence>
<keyword evidence="5" id="KW-1185">Reference proteome</keyword>
<organism evidence="4 5">
    <name type="scientific">Mesocestoides corti</name>
    <name type="common">Flatworm</name>
    <dbReference type="NCBI Taxonomy" id="53468"/>
    <lineage>
        <taxon>Eukaryota</taxon>
        <taxon>Metazoa</taxon>
        <taxon>Spiralia</taxon>
        <taxon>Lophotrochozoa</taxon>
        <taxon>Platyhelminthes</taxon>
        <taxon>Cestoda</taxon>
        <taxon>Eucestoda</taxon>
        <taxon>Cyclophyllidea</taxon>
        <taxon>Mesocestoididae</taxon>
        <taxon>Mesocestoides</taxon>
    </lineage>
</organism>
<dbReference type="InterPro" id="IPR018609">
    <property type="entry name" value="Bud13"/>
</dbReference>
<dbReference type="EMBL" id="UXSR01005299">
    <property type="protein sequence ID" value="VDD80824.1"/>
    <property type="molecule type" value="Genomic_DNA"/>
</dbReference>
<feature type="compositionally biased region" description="Basic residues" evidence="3">
    <location>
        <begin position="158"/>
        <end position="181"/>
    </location>
</feature>
<dbReference type="Proteomes" id="UP000267029">
    <property type="component" value="Unassembled WGS sequence"/>
</dbReference>
<dbReference type="AlphaFoldDB" id="A0A0R3UHK0"/>
<dbReference type="Pfam" id="PF09736">
    <property type="entry name" value="Bud13"/>
    <property type="match status" value="1"/>
</dbReference>
<accession>A0A0R3UHK0</accession>
<name>A0A0R3UHK0_MESCO</name>
<proteinExistence type="inferred from homology"/>
<evidence type="ECO:0000256" key="2">
    <source>
        <dbReference type="ARBA" id="ARBA00014454"/>
    </source>
</evidence>
<feature type="region of interest" description="Disordered" evidence="3">
    <location>
        <begin position="153"/>
        <end position="211"/>
    </location>
</feature>
<dbReference type="OrthoDB" id="6022at2759"/>
<dbReference type="GO" id="GO:0000398">
    <property type="term" value="P:mRNA splicing, via spliceosome"/>
    <property type="evidence" value="ECO:0007669"/>
    <property type="project" value="TreeGrafter"/>
</dbReference>